<reference evidence="2" key="1">
    <citation type="journal article" date="2013" name="Nature">
        <title>Draft genome of the wheat A-genome progenitor Triticum urartu.</title>
        <authorList>
            <person name="Ling H.Q."/>
            <person name="Zhao S."/>
            <person name="Liu D."/>
            <person name="Wang J."/>
            <person name="Sun H."/>
            <person name="Zhang C."/>
            <person name="Fan H."/>
            <person name="Li D."/>
            <person name="Dong L."/>
            <person name="Tao Y."/>
            <person name="Gao C."/>
            <person name="Wu H."/>
            <person name="Li Y."/>
            <person name="Cui Y."/>
            <person name="Guo X."/>
            <person name="Zheng S."/>
            <person name="Wang B."/>
            <person name="Yu K."/>
            <person name="Liang Q."/>
            <person name="Yang W."/>
            <person name="Lou X."/>
            <person name="Chen J."/>
            <person name="Feng M."/>
            <person name="Jian J."/>
            <person name="Zhang X."/>
            <person name="Luo G."/>
            <person name="Jiang Y."/>
            <person name="Liu J."/>
            <person name="Wang Z."/>
            <person name="Sha Y."/>
            <person name="Zhang B."/>
            <person name="Wu H."/>
            <person name="Tang D."/>
            <person name="Shen Q."/>
            <person name="Xue P."/>
            <person name="Zou S."/>
            <person name="Wang X."/>
            <person name="Liu X."/>
            <person name="Wang F."/>
            <person name="Yang Y."/>
            <person name="An X."/>
            <person name="Dong Z."/>
            <person name="Zhang K."/>
            <person name="Zhang X."/>
            <person name="Luo M.C."/>
            <person name="Dvorak J."/>
            <person name="Tong Y."/>
            <person name="Wang J."/>
            <person name="Yang H."/>
            <person name="Li Z."/>
            <person name="Wang D."/>
            <person name="Zhang A."/>
            <person name="Wang J."/>
        </authorList>
    </citation>
    <scope>NUCLEOTIDE SEQUENCE</scope>
    <source>
        <strain evidence="2">cv. G1812</strain>
    </source>
</reference>
<organism evidence="1 2">
    <name type="scientific">Triticum urartu</name>
    <name type="common">Red wild einkorn</name>
    <name type="synonym">Crithodium urartu</name>
    <dbReference type="NCBI Taxonomy" id="4572"/>
    <lineage>
        <taxon>Eukaryota</taxon>
        <taxon>Viridiplantae</taxon>
        <taxon>Streptophyta</taxon>
        <taxon>Embryophyta</taxon>
        <taxon>Tracheophyta</taxon>
        <taxon>Spermatophyta</taxon>
        <taxon>Magnoliopsida</taxon>
        <taxon>Liliopsida</taxon>
        <taxon>Poales</taxon>
        <taxon>Poaceae</taxon>
        <taxon>BOP clade</taxon>
        <taxon>Pooideae</taxon>
        <taxon>Triticodae</taxon>
        <taxon>Triticeae</taxon>
        <taxon>Triticinae</taxon>
        <taxon>Triticum</taxon>
    </lineage>
</organism>
<reference evidence="1" key="3">
    <citation type="submission" date="2022-06" db="UniProtKB">
        <authorList>
            <consortium name="EnsemblPlants"/>
        </authorList>
    </citation>
    <scope>IDENTIFICATION</scope>
</reference>
<proteinExistence type="predicted"/>
<dbReference type="EnsemblPlants" id="TuG1812G0600002766.01.T01">
    <property type="protein sequence ID" value="TuG1812G0600002766.01.T01"/>
    <property type="gene ID" value="TuG1812G0600002766.01"/>
</dbReference>
<sequence length="84" mass="9511">MVNNGMELNIKLCSVYVVLILFLPLQLCDNILDIHMVEGLCMAPTNPNWTRTPFQDISNTQSLGDEYYTSTQFHFLSSTVGLCH</sequence>
<name>A0A8R7UST9_TRIUA</name>
<reference evidence="1" key="2">
    <citation type="submission" date="2018-03" db="EMBL/GenBank/DDBJ databases">
        <title>The Triticum urartu genome reveals the dynamic nature of wheat genome evolution.</title>
        <authorList>
            <person name="Ling H."/>
            <person name="Ma B."/>
            <person name="Shi X."/>
            <person name="Liu H."/>
            <person name="Dong L."/>
            <person name="Sun H."/>
            <person name="Cao Y."/>
            <person name="Gao Q."/>
            <person name="Zheng S."/>
            <person name="Li Y."/>
            <person name="Yu Y."/>
            <person name="Du H."/>
            <person name="Qi M."/>
            <person name="Li Y."/>
            <person name="Yu H."/>
            <person name="Cui Y."/>
            <person name="Wang N."/>
            <person name="Chen C."/>
            <person name="Wu H."/>
            <person name="Zhao Y."/>
            <person name="Zhang J."/>
            <person name="Li Y."/>
            <person name="Zhou W."/>
            <person name="Zhang B."/>
            <person name="Hu W."/>
            <person name="Eijk M."/>
            <person name="Tang J."/>
            <person name="Witsenboer H."/>
            <person name="Zhao S."/>
            <person name="Li Z."/>
            <person name="Zhang A."/>
            <person name="Wang D."/>
            <person name="Liang C."/>
        </authorList>
    </citation>
    <scope>NUCLEOTIDE SEQUENCE [LARGE SCALE GENOMIC DNA]</scope>
    <source>
        <strain evidence="1">cv. G1812</strain>
    </source>
</reference>
<protein>
    <submittedName>
        <fullName evidence="1">Uncharacterized protein</fullName>
    </submittedName>
</protein>
<accession>A0A8R7UST9</accession>
<keyword evidence="2" id="KW-1185">Reference proteome</keyword>
<dbReference type="Proteomes" id="UP000015106">
    <property type="component" value="Chromosome 6"/>
</dbReference>
<evidence type="ECO:0000313" key="2">
    <source>
        <dbReference type="Proteomes" id="UP000015106"/>
    </source>
</evidence>
<dbReference type="Gramene" id="TuG1812G0600002766.01.T01">
    <property type="protein sequence ID" value="TuG1812G0600002766.01.T01"/>
    <property type="gene ID" value="TuG1812G0600002766.01"/>
</dbReference>
<evidence type="ECO:0000313" key="1">
    <source>
        <dbReference type="EnsemblPlants" id="TuG1812G0600002766.01.T01"/>
    </source>
</evidence>
<dbReference type="AlphaFoldDB" id="A0A8R7UST9"/>